<dbReference type="Pfam" id="PF04079">
    <property type="entry name" value="SMC_ScpB"/>
    <property type="match status" value="1"/>
</dbReference>
<comment type="caution">
    <text evidence="5">The sequence shown here is derived from an EMBL/GenBank/DDBJ whole genome shotgun (WGS) entry which is preliminary data.</text>
</comment>
<dbReference type="AlphaFoldDB" id="A0A0G0P9K7"/>
<dbReference type="PATRIC" id="fig|1618345.3.peg.439"/>
<dbReference type="Proteomes" id="UP000034207">
    <property type="component" value="Unassembled WGS sequence"/>
</dbReference>
<dbReference type="Gene3D" id="1.10.10.10">
    <property type="entry name" value="Winged helix-like DNA-binding domain superfamily/Winged helix DNA-binding domain"/>
    <property type="match status" value="2"/>
</dbReference>
<accession>A0A0G0P9K7</accession>
<dbReference type="InterPro" id="IPR036390">
    <property type="entry name" value="WH_DNA-bd_sf"/>
</dbReference>
<keyword evidence="3" id="KW-0159">Chromosome partition</keyword>
<keyword evidence="2" id="KW-0132">Cell division</keyword>
<reference evidence="5 6" key="1">
    <citation type="journal article" date="2015" name="Nature">
        <title>rRNA introns, odd ribosomes, and small enigmatic genomes across a large radiation of phyla.</title>
        <authorList>
            <person name="Brown C.T."/>
            <person name="Hug L.A."/>
            <person name="Thomas B.C."/>
            <person name="Sharon I."/>
            <person name="Castelle C.J."/>
            <person name="Singh A."/>
            <person name="Wilkins M.J."/>
            <person name="Williams K.H."/>
            <person name="Banfield J.F."/>
        </authorList>
    </citation>
    <scope>NUCLEOTIDE SEQUENCE [LARGE SCALE GENOMIC DNA]</scope>
</reference>
<dbReference type="SUPFAM" id="SSF46785">
    <property type="entry name" value="Winged helix' DNA-binding domain"/>
    <property type="match status" value="2"/>
</dbReference>
<dbReference type="InterPro" id="IPR005234">
    <property type="entry name" value="ScpB_csome_segregation"/>
</dbReference>
<dbReference type="GO" id="GO:0051301">
    <property type="term" value="P:cell division"/>
    <property type="evidence" value="ECO:0007669"/>
    <property type="project" value="UniProtKB-KW"/>
</dbReference>
<evidence type="ECO:0000313" key="5">
    <source>
        <dbReference type="EMBL" id="KKQ94814.1"/>
    </source>
</evidence>
<gene>
    <name evidence="5" type="ORF">UT18_C0007G0070</name>
</gene>
<evidence type="ECO:0000256" key="4">
    <source>
        <dbReference type="ARBA" id="ARBA00023306"/>
    </source>
</evidence>
<evidence type="ECO:0000256" key="2">
    <source>
        <dbReference type="ARBA" id="ARBA00022618"/>
    </source>
</evidence>
<dbReference type="PANTHER" id="PTHR34298:SF2">
    <property type="entry name" value="SEGREGATION AND CONDENSATION PROTEIN B"/>
    <property type="match status" value="1"/>
</dbReference>
<dbReference type="GO" id="GO:0051304">
    <property type="term" value="P:chromosome separation"/>
    <property type="evidence" value="ECO:0007669"/>
    <property type="project" value="InterPro"/>
</dbReference>
<dbReference type="NCBIfam" id="TIGR00281">
    <property type="entry name" value="SMC-Scp complex subunit ScpB"/>
    <property type="match status" value="1"/>
</dbReference>
<proteinExistence type="predicted"/>
<dbReference type="STRING" id="1618345.UT18_C0007G0070"/>
<keyword evidence="1" id="KW-0963">Cytoplasm</keyword>
<evidence type="ECO:0000313" key="6">
    <source>
        <dbReference type="Proteomes" id="UP000034207"/>
    </source>
</evidence>
<protein>
    <submittedName>
        <fullName evidence="5">Segregation and condensation protein B</fullName>
    </submittedName>
</protein>
<sequence>MNIKEIIESLLLVANKPVSPSELADILKTDAGSVLGALNSLMDDYKDRGINIIQHDNEYEMITNPSNAKFVSLFLNEETRKDLNQGALETLAIVIYKQPVTKSEIENIRGVNSDYAVRSLLIRGIIEEKGRKESLGKPILYGTNSNLLKHFGIKSLDELPKTEDKK</sequence>
<name>A0A0G0P9K7_UNCC2</name>
<organism evidence="5 6">
    <name type="scientific">candidate division CPR2 bacterium GW2011_GWC2_39_10</name>
    <dbReference type="NCBI Taxonomy" id="1618345"/>
    <lineage>
        <taxon>Bacteria</taxon>
        <taxon>Bacteria division CPR2</taxon>
    </lineage>
</organism>
<evidence type="ECO:0000256" key="3">
    <source>
        <dbReference type="ARBA" id="ARBA00022829"/>
    </source>
</evidence>
<dbReference type="PANTHER" id="PTHR34298">
    <property type="entry name" value="SEGREGATION AND CONDENSATION PROTEIN B"/>
    <property type="match status" value="1"/>
</dbReference>
<dbReference type="InterPro" id="IPR036388">
    <property type="entry name" value="WH-like_DNA-bd_sf"/>
</dbReference>
<evidence type="ECO:0000256" key="1">
    <source>
        <dbReference type="ARBA" id="ARBA00022490"/>
    </source>
</evidence>
<dbReference type="PIRSF" id="PIRSF019345">
    <property type="entry name" value="ScpB"/>
    <property type="match status" value="1"/>
</dbReference>
<dbReference type="EMBL" id="LBVV01000007">
    <property type="protein sequence ID" value="KKQ94814.1"/>
    <property type="molecule type" value="Genomic_DNA"/>
</dbReference>
<keyword evidence="4" id="KW-0131">Cell cycle</keyword>